<dbReference type="SUPFAM" id="SSF51430">
    <property type="entry name" value="NAD(P)-linked oxidoreductase"/>
    <property type="match status" value="1"/>
</dbReference>
<comment type="similarity">
    <text evidence="1">Belongs to the aldo/keto reductase family.</text>
</comment>
<dbReference type="InterPro" id="IPR020471">
    <property type="entry name" value="AKR"/>
</dbReference>
<organism evidence="8 9">
    <name type="scientific">Hoyosella rhizosphaerae</name>
    <dbReference type="NCBI Taxonomy" id="1755582"/>
    <lineage>
        <taxon>Bacteria</taxon>
        <taxon>Bacillati</taxon>
        <taxon>Actinomycetota</taxon>
        <taxon>Actinomycetes</taxon>
        <taxon>Mycobacteriales</taxon>
        <taxon>Hoyosellaceae</taxon>
        <taxon>Hoyosella</taxon>
    </lineage>
</organism>
<protein>
    <submittedName>
        <fullName evidence="8">Oxidoreductase</fullName>
    </submittedName>
</protein>
<dbReference type="PIRSF" id="PIRSF000097">
    <property type="entry name" value="AKR"/>
    <property type="match status" value="1"/>
</dbReference>
<evidence type="ECO:0000259" key="7">
    <source>
        <dbReference type="Pfam" id="PF00248"/>
    </source>
</evidence>
<dbReference type="Gene3D" id="3.20.20.100">
    <property type="entry name" value="NADP-dependent oxidoreductase domain"/>
    <property type="match status" value="1"/>
</dbReference>
<dbReference type="FunFam" id="3.20.20.100:FF:000002">
    <property type="entry name" value="2,5-diketo-D-gluconic acid reductase A"/>
    <property type="match status" value="1"/>
</dbReference>
<evidence type="ECO:0000256" key="3">
    <source>
        <dbReference type="ARBA" id="ARBA00023002"/>
    </source>
</evidence>
<keyword evidence="3" id="KW-0560">Oxidoreductase</keyword>
<evidence type="ECO:0000313" key="8">
    <source>
        <dbReference type="EMBL" id="GGC53871.1"/>
    </source>
</evidence>
<keyword evidence="9" id="KW-1185">Reference proteome</keyword>
<accession>A0A916X865</accession>
<dbReference type="PANTHER" id="PTHR43827:SF3">
    <property type="entry name" value="NADP-DEPENDENT OXIDOREDUCTASE DOMAIN-CONTAINING PROTEIN"/>
    <property type="match status" value="1"/>
</dbReference>
<reference evidence="8" key="1">
    <citation type="journal article" date="2014" name="Int. J. Syst. Evol. Microbiol.">
        <title>Complete genome sequence of Corynebacterium casei LMG S-19264T (=DSM 44701T), isolated from a smear-ripened cheese.</title>
        <authorList>
            <consortium name="US DOE Joint Genome Institute (JGI-PGF)"/>
            <person name="Walter F."/>
            <person name="Albersmeier A."/>
            <person name="Kalinowski J."/>
            <person name="Ruckert C."/>
        </authorList>
    </citation>
    <scope>NUCLEOTIDE SEQUENCE</scope>
    <source>
        <strain evidence="8">CGMCC 1.15478</strain>
    </source>
</reference>
<feature type="site" description="Lowers pKa of active site Tyr" evidence="6">
    <location>
        <position position="63"/>
    </location>
</feature>
<comment type="caution">
    <text evidence="8">The sequence shown here is derived from an EMBL/GenBank/DDBJ whole genome shotgun (WGS) entry which is preliminary data.</text>
</comment>
<feature type="domain" description="NADP-dependent oxidoreductase" evidence="7">
    <location>
        <begin position="9"/>
        <end position="248"/>
    </location>
</feature>
<name>A0A916X865_9ACTN</name>
<dbReference type="InterPro" id="IPR036812">
    <property type="entry name" value="NAD(P)_OxRdtase_dom_sf"/>
</dbReference>
<dbReference type="PANTHER" id="PTHR43827">
    <property type="entry name" value="2,5-DIKETO-D-GLUCONIC ACID REDUCTASE"/>
    <property type="match status" value="1"/>
</dbReference>
<dbReference type="InterPro" id="IPR018170">
    <property type="entry name" value="Aldo/ket_reductase_CS"/>
</dbReference>
<evidence type="ECO:0000256" key="5">
    <source>
        <dbReference type="PIRSR" id="PIRSR000097-2"/>
    </source>
</evidence>
<dbReference type="AlphaFoldDB" id="A0A916X865"/>
<dbReference type="InterPro" id="IPR023210">
    <property type="entry name" value="NADP_OxRdtase_dom"/>
</dbReference>
<dbReference type="Proteomes" id="UP000641514">
    <property type="component" value="Unassembled WGS sequence"/>
</dbReference>
<keyword evidence="2" id="KW-0521">NADP</keyword>
<reference evidence="8" key="2">
    <citation type="submission" date="2020-09" db="EMBL/GenBank/DDBJ databases">
        <authorList>
            <person name="Sun Q."/>
            <person name="Zhou Y."/>
        </authorList>
    </citation>
    <scope>NUCLEOTIDE SEQUENCE</scope>
    <source>
        <strain evidence="8">CGMCC 1.15478</strain>
    </source>
</reference>
<evidence type="ECO:0000256" key="1">
    <source>
        <dbReference type="ARBA" id="ARBA00007905"/>
    </source>
</evidence>
<dbReference type="PROSITE" id="PS00063">
    <property type="entry name" value="ALDOKETO_REDUCTASE_3"/>
    <property type="match status" value="1"/>
</dbReference>
<sequence length="262" mass="29357">MELPSIGFGLYKVPADQTFDVVTSGIEAGYQLIDGGAFYGNERELGEAVRESGRRDELLVASKFWGDPVQTYDQVLADFDQTERDLGIGPVDFYLIHWPRPTRNQFVDVWRAFIRLQEEGRVRSIGVANFGAAELGRLMDETGVTPALNQVESHPWLPQHELRAFHAEHDIVTQAWSPLGRGRLLDEPTLISIADRHAVSVAQVVLRWHIQIGGAAVPKSVHIQRLRENRDVDRFHLDEEDMARIGALESGVRTGSSPADKQ</sequence>
<dbReference type="CDD" id="cd19071">
    <property type="entry name" value="AKR_AKR1-5-like"/>
    <property type="match status" value="1"/>
</dbReference>
<feature type="binding site" evidence="5">
    <location>
        <position position="97"/>
    </location>
    <ligand>
        <name>substrate</name>
    </ligand>
</feature>
<evidence type="ECO:0000256" key="4">
    <source>
        <dbReference type="PIRSR" id="PIRSR000097-1"/>
    </source>
</evidence>
<evidence type="ECO:0000313" key="9">
    <source>
        <dbReference type="Proteomes" id="UP000641514"/>
    </source>
</evidence>
<dbReference type="GO" id="GO:0016616">
    <property type="term" value="F:oxidoreductase activity, acting on the CH-OH group of donors, NAD or NADP as acceptor"/>
    <property type="evidence" value="ECO:0007669"/>
    <property type="project" value="UniProtKB-ARBA"/>
</dbReference>
<dbReference type="PRINTS" id="PR00069">
    <property type="entry name" value="ALDKETRDTASE"/>
</dbReference>
<gene>
    <name evidence="8" type="ORF">GCM10011410_02800</name>
</gene>
<evidence type="ECO:0000256" key="6">
    <source>
        <dbReference type="PIRSR" id="PIRSR000097-3"/>
    </source>
</evidence>
<dbReference type="Pfam" id="PF00248">
    <property type="entry name" value="Aldo_ket_red"/>
    <property type="match status" value="1"/>
</dbReference>
<evidence type="ECO:0000256" key="2">
    <source>
        <dbReference type="ARBA" id="ARBA00022857"/>
    </source>
</evidence>
<proteinExistence type="inferred from homology"/>
<feature type="active site" description="Proton donor" evidence="4">
    <location>
        <position position="39"/>
    </location>
</feature>
<dbReference type="EMBL" id="BMJH01000001">
    <property type="protein sequence ID" value="GGC53871.1"/>
    <property type="molecule type" value="Genomic_DNA"/>
</dbReference>